<dbReference type="Pfam" id="PF00102">
    <property type="entry name" value="Y_phosphatase"/>
    <property type="match status" value="1"/>
</dbReference>
<dbReference type="SUPFAM" id="SSF52799">
    <property type="entry name" value="(Phosphotyrosine protein) phosphatases II"/>
    <property type="match status" value="1"/>
</dbReference>
<dbReference type="STRING" id="6337.A0A0V0XLY7"/>
<evidence type="ECO:0000313" key="7">
    <source>
        <dbReference type="EMBL" id="KRX88980.1"/>
    </source>
</evidence>
<dbReference type="SMART" id="SM00404">
    <property type="entry name" value="PTPc_motif"/>
    <property type="match status" value="1"/>
</dbReference>
<evidence type="ECO:0000259" key="4">
    <source>
        <dbReference type="PROSITE" id="PS50055"/>
    </source>
</evidence>
<dbReference type="InterPro" id="IPR003595">
    <property type="entry name" value="Tyr_Pase_cat"/>
</dbReference>
<organism evidence="7 8">
    <name type="scientific">Trichinella pseudospiralis</name>
    <name type="common">Parasitic roundworm</name>
    <dbReference type="NCBI Taxonomy" id="6337"/>
    <lineage>
        <taxon>Eukaryota</taxon>
        <taxon>Metazoa</taxon>
        <taxon>Ecdysozoa</taxon>
        <taxon>Nematoda</taxon>
        <taxon>Enoplea</taxon>
        <taxon>Dorylaimia</taxon>
        <taxon>Trichinellida</taxon>
        <taxon>Trichinellidae</taxon>
        <taxon>Trichinella</taxon>
    </lineage>
</organism>
<dbReference type="Proteomes" id="UP000054815">
    <property type="component" value="Unassembled WGS sequence"/>
</dbReference>
<feature type="domain" description="Tyrosine-protein phosphatase" evidence="4">
    <location>
        <begin position="612"/>
        <end position="867"/>
    </location>
</feature>
<evidence type="ECO:0000259" key="6">
    <source>
        <dbReference type="PROSITE" id="PS51363"/>
    </source>
</evidence>
<dbReference type="PROSITE" id="PS51363">
    <property type="entry name" value="W2"/>
    <property type="match status" value="1"/>
</dbReference>
<sequence>MEKKEPPLSAVLLAEPFNPVLSFFEKPSYLIPLVNVPLIDYALEFLKTLNLSHLFVVTCGNSTTVKEHVQRRLIGHEFLDNLTFVKCDGCYSVADVFRDIDQRALIKNDFLFLQSGFLCNSNLQSVIDEHRARRKKNKSCIMTILCRSCPKEHPCRSRCDDLIVELEESTQRLLNFRRLEGDESSFTLASNASMSFDLLDCRACICTAQVPPLFSDNFDFQTLDDLMREVLINEEILGHTVHVATVDDCYAAAVHDYHIKTLWNVGVIHLHQICFISMLNIQLFRNLAIDGSKEIFTHIFKKRKLKSPRVVIGSKVTVAHGTTLADGRVICGKKLDDDIESVPASQCKYDDNSLALELRAGNPGEESRKSFWPAWFPLVVVKAAPSALVNELDETDADFSMDLEKNMIDRDYRLFCTEVQESIMQGAEEKVPSENMILEINSSKHAYNVTMEQVYQALVNGLFQLPLQQANCQLSAVDYWKTLMPVMRYLEPVLKNYFKNIQSQQILLDVLLNLAVENECIQSALVRIVHSLFEMDVLEEDQILNWYESMRKDSLSAVKLKNFKNCLNELQILFIVLFCSAAMTMSNSDTKLVDWISDIIDLGPGALMERIIREERELIKPDSQSSKHFSLLENQPKNRYRDIPCLDHSRVLLRGSPSDYIHANWVTVPELGVRVILSQAPKDNTLSDFWDVILQENITLMVNLTKAQEIEIGKCLKYYPEVHKSLKCQGVQNIVVICVKVRKMAFFNKIKLVLYCKNSGQRRKVYLFTYNEWPDHEVPSCDQFVQFVLYMIKCMKKMNNEQHMLIHCSAGVGRSGTLIASIRLLLQLQAGERPNVFQMVNSIRQERARAVQGLNQYKLLYCVILHYYTLLKHAPSDKVAAVKQLIASLLPNEQNVHYAHRRMSELRKENSPRLDSSGTAMEKSAVSKLDQTAALSLIAEEKEAENVVRPLSSVALTATEQPVGSPNLKGAAKCTSSKGFLDKRKVFAKQTASPKQTKSADKNKPTEKVDASKNVGALKPQKSGQSGKTKKSSNKLPELIACGNQCPSEAWSLLGDKVVGFIESVIDQAESDEELSRLLLLIAYYLPVSEQRWSMHRSRLSDSIERISDEAFLCLVHAFMLRRSIPNSIFPILDLQIRRRLDRFTFDDLGLISLAYFKCCRRFQYGHVGRYLAVRLENHLATVDEVQNVPVAAVLKQLRYVQQGDLSNLLPSILRRFAELPSVSLKLVTWIHAAYFATRLCLFDEKFTKSLFEKVRANKGEIRAKDASVLLHYLALFDYSADGMDQFLVNVFETEPIAIKSVIKFPETLTSALRSAVIRGLYPMELIDNCFSSKFISRFANRHYFPFLDYYFIDCSVAIEKSDSGLRLDFKHLPNSFKYKSRDMYTVVDDDSIYKKIHCHIADAVGKRLRCSTAAVQFCRILPHFFAFDTVIRFRDGDFDMTQLQYEIKAYNREELLVPADEIRIVLFAEHNNRCRLHTHVPLGHVQARKRQAIQLGYKVIELNGYKIARRPLNDVETAQLVNVIQQFCNSKAKASSIVRAF</sequence>
<dbReference type="PRINTS" id="PR00700">
    <property type="entry name" value="PRTYPHPHTASE"/>
</dbReference>
<dbReference type="GO" id="GO:0005085">
    <property type="term" value="F:guanyl-nucleotide exchange factor activity"/>
    <property type="evidence" value="ECO:0007669"/>
    <property type="project" value="InterPro"/>
</dbReference>
<dbReference type="PROSITE" id="PS50056">
    <property type="entry name" value="TYR_PHOSPHATASE_2"/>
    <property type="match status" value="1"/>
</dbReference>
<feature type="compositionally biased region" description="Basic and acidic residues" evidence="3">
    <location>
        <begin position="903"/>
        <end position="912"/>
    </location>
</feature>
<dbReference type="SUPFAM" id="SSF48371">
    <property type="entry name" value="ARM repeat"/>
    <property type="match status" value="1"/>
</dbReference>
<keyword evidence="7" id="KW-0396">Initiation factor</keyword>
<evidence type="ECO:0000256" key="2">
    <source>
        <dbReference type="ARBA" id="ARBA00044345"/>
    </source>
</evidence>
<feature type="compositionally biased region" description="Basic and acidic residues" evidence="3">
    <location>
        <begin position="998"/>
        <end position="1011"/>
    </location>
</feature>
<feature type="domain" description="W2" evidence="6">
    <location>
        <begin position="409"/>
        <end position="588"/>
    </location>
</feature>
<dbReference type="InterPro" id="IPR016024">
    <property type="entry name" value="ARM-type_fold"/>
</dbReference>
<dbReference type="CDD" id="cd00047">
    <property type="entry name" value="PTPc"/>
    <property type="match status" value="1"/>
</dbReference>
<dbReference type="SMART" id="SM00194">
    <property type="entry name" value="PTPc"/>
    <property type="match status" value="1"/>
</dbReference>
<evidence type="ECO:0000256" key="1">
    <source>
        <dbReference type="ARBA" id="ARBA00044144"/>
    </source>
</evidence>
<feature type="domain" description="Tyrosine specific protein phosphatases" evidence="5">
    <location>
        <begin position="782"/>
        <end position="858"/>
    </location>
</feature>
<comment type="caution">
    <text evidence="7">The sequence shown here is derived from an EMBL/GenBank/DDBJ whole genome shotgun (WGS) entry which is preliminary data.</text>
</comment>
<reference evidence="7 8" key="1">
    <citation type="submission" date="2015-01" db="EMBL/GenBank/DDBJ databases">
        <title>Evolution of Trichinella species and genotypes.</title>
        <authorList>
            <person name="Korhonen P.K."/>
            <person name="Edoardo P."/>
            <person name="Giuseppe L.R."/>
            <person name="Gasser R.B."/>
        </authorList>
    </citation>
    <scope>NUCLEOTIDE SEQUENCE [LARGE SCALE GENOMIC DNA]</scope>
    <source>
        <strain evidence="7">ISS141</strain>
    </source>
</reference>
<dbReference type="PROSITE" id="PS00383">
    <property type="entry name" value="TYR_PHOSPHATASE_1"/>
    <property type="match status" value="1"/>
</dbReference>
<dbReference type="InterPro" id="IPR000387">
    <property type="entry name" value="Tyr_Pase_dom"/>
</dbReference>
<keyword evidence="7" id="KW-0648">Protein biosynthesis</keyword>
<feature type="region of interest" description="Disordered" evidence="3">
    <location>
        <begin position="985"/>
        <end position="1033"/>
    </location>
</feature>
<dbReference type="Gene3D" id="3.90.190.10">
    <property type="entry name" value="Protein tyrosine phosphatase superfamily"/>
    <property type="match status" value="1"/>
</dbReference>
<dbReference type="InterPro" id="IPR044123">
    <property type="entry name" value="W2_eIF2B_epsilon"/>
</dbReference>
<dbReference type="GO" id="GO:0004725">
    <property type="term" value="F:protein tyrosine phosphatase activity"/>
    <property type="evidence" value="ECO:0007669"/>
    <property type="project" value="InterPro"/>
</dbReference>
<name>A0A0V0XLY7_TRIPS</name>
<accession>A0A0V0XLY7</accession>
<gene>
    <name evidence="7" type="primary">Ptpn2</name>
    <name evidence="7" type="ORF">T4E_4758</name>
</gene>
<proteinExistence type="predicted"/>
<evidence type="ECO:0000259" key="5">
    <source>
        <dbReference type="PROSITE" id="PS50056"/>
    </source>
</evidence>
<dbReference type="InterPro" id="IPR003307">
    <property type="entry name" value="W2_domain"/>
</dbReference>
<dbReference type="PROSITE" id="PS50055">
    <property type="entry name" value="TYR_PHOSPHATASE_PTP"/>
    <property type="match status" value="1"/>
</dbReference>
<dbReference type="PANTHER" id="PTHR45887">
    <property type="entry name" value="TRANSLATION INITIATION FACTOR EIF-2B SUBUNIT EPSILON"/>
    <property type="match status" value="1"/>
</dbReference>
<dbReference type="InterPro" id="IPR051956">
    <property type="entry name" value="eIF2B_epsilon"/>
</dbReference>
<evidence type="ECO:0000313" key="8">
    <source>
        <dbReference type="Proteomes" id="UP000054815"/>
    </source>
</evidence>
<feature type="region of interest" description="Disordered" evidence="3">
    <location>
        <begin position="903"/>
        <end position="925"/>
    </location>
</feature>
<dbReference type="GO" id="GO:0031369">
    <property type="term" value="F:translation initiation factor binding"/>
    <property type="evidence" value="ECO:0007669"/>
    <property type="project" value="InterPro"/>
</dbReference>
<dbReference type="SUPFAM" id="SSF53448">
    <property type="entry name" value="Nucleotide-diphospho-sugar transferases"/>
    <property type="match status" value="1"/>
</dbReference>
<dbReference type="Pfam" id="PF02020">
    <property type="entry name" value="W2"/>
    <property type="match status" value="1"/>
</dbReference>
<dbReference type="CDD" id="cd11558">
    <property type="entry name" value="W2_eIF2B_epsilon"/>
    <property type="match status" value="1"/>
</dbReference>
<dbReference type="InterPro" id="IPR000242">
    <property type="entry name" value="PTP_cat"/>
</dbReference>
<dbReference type="Gene3D" id="3.90.550.10">
    <property type="entry name" value="Spore Coat Polysaccharide Biosynthesis Protein SpsA, Chain A"/>
    <property type="match status" value="1"/>
</dbReference>
<protein>
    <recommendedName>
        <fullName evidence="1">Translation initiation factor eIF2B subunit epsilon</fullName>
    </recommendedName>
    <alternativeName>
        <fullName evidence="2">eIF2B GDP-GTP exchange factor subunit epsilon</fullName>
    </alternativeName>
</protein>
<evidence type="ECO:0000256" key="3">
    <source>
        <dbReference type="SAM" id="MobiDB-lite"/>
    </source>
</evidence>
<dbReference type="InterPro" id="IPR029021">
    <property type="entry name" value="Prot-tyrosine_phosphatase-like"/>
</dbReference>
<dbReference type="GO" id="GO:0003743">
    <property type="term" value="F:translation initiation factor activity"/>
    <property type="evidence" value="ECO:0007669"/>
    <property type="project" value="UniProtKB-KW"/>
</dbReference>
<dbReference type="GO" id="GO:0005851">
    <property type="term" value="C:eukaryotic translation initiation factor 2B complex"/>
    <property type="evidence" value="ECO:0007669"/>
    <property type="project" value="TreeGrafter"/>
</dbReference>
<dbReference type="Gene3D" id="1.25.40.180">
    <property type="match status" value="1"/>
</dbReference>
<dbReference type="PANTHER" id="PTHR45887:SF1">
    <property type="entry name" value="TRANSLATION INITIATION FACTOR EIF-2B SUBUNIT EPSILON"/>
    <property type="match status" value="1"/>
</dbReference>
<dbReference type="EMBL" id="JYDU01000214">
    <property type="protein sequence ID" value="KRX88980.1"/>
    <property type="molecule type" value="Genomic_DNA"/>
</dbReference>
<dbReference type="InterPro" id="IPR029044">
    <property type="entry name" value="Nucleotide-diphossugar_trans"/>
</dbReference>
<dbReference type="InterPro" id="IPR016130">
    <property type="entry name" value="Tyr_Pase_AS"/>
</dbReference>